<dbReference type="Proteomes" id="UP000766336">
    <property type="component" value="Unassembled WGS sequence"/>
</dbReference>
<dbReference type="Pfam" id="PF01812">
    <property type="entry name" value="5-FTHF_cyc-lig"/>
    <property type="match status" value="1"/>
</dbReference>
<keyword evidence="6" id="KW-1185">Reference proteome</keyword>
<keyword evidence="4" id="KW-0479">Metal-binding</keyword>
<keyword evidence="2 4" id="KW-0547">Nucleotide-binding</keyword>
<keyword evidence="3 4" id="KW-0067">ATP-binding</keyword>
<evidence type="ECO:0000256" key="2">
    <source>
        <dbReference type="ARBA" id="ARBA00022741"/>
    </source>
</evidence>
<organism evidence="5 6">
    <name type="scientific">Roseococcus pinisoli</name>
    <dbReference type="NCBI Taxonomy" id="2835040"/>
    <lineage>
        <taxon>Bacteria</taxon>
        <taxon>Pseudomonadati</taxon>
        <taxon>Pseudomonadota</taxon>
        <taxon>Alphaproteobacteria</taxon>
        <taxon>Acetobacterales</taxon>
        <taxon>Roseomonadaceae</taxon>
        <taxon>Roseococcus</taxon>
    </lineage>
</organism>
<name>A0ABS5QJG1_9PROT</name>
<dbReference type="Gene3D" id="3.40.50.10420">
    <property type="entry name" value="NagB/RpiA/CoA transferase-like"/>
    <property type="match status" value="1"/>
</dbReference>
<dbReference type="SUPFAM" id="SSF100950">
    <property type="entry name" value="NagB/RpiA/CoA transferase-like"/>
    <property type="match status" value="1"/>
</dbReference>
<comment type="similarity">
    <text evidence="1 4">Belongs to the 5-formyltetrahydrofolate cyclo-ligase family.</text>
</comment>
<dbReference type="PANTHER" id="PTHR23407">
    <property type="entry name" value="ATPASE INHIBITOR/5-FORMYLTETRAHYDROFOLATE CYCLO-LIGASE"/>
    <property type="match status" value="1"/>
</dbReference>
<comment type="catalytic activity">
    <reaction evidence="4">
        <text>(6S)-5-formyl-5,6,7,8-tetrahydrofolate + ATP = (6R)-5,10-methenyltetrahydrofolate + ADP + phosphate</text>
        <dbReference type="Rhea" id="RHEA:10488"/>
        <dbReference type="ChEBI" id="CHEBI:30616"/>
        <dbReference type="ChEBI" id="CHEBI:43474"/>
        <dbReference type="ChEBI" id="CHEBI:57455"/>
        <dbReference type="ChEBI" id="CHEBI:57457"/>
        <dbReference type="ChEBI" id="CHEBI:456216"/>
        <dbReference type="EC" id="6.3.3.2"/>
    </reaction>
</comment>
<dbReference type="InterPro" id="IPR024185">
    <property type="entry name" value="FTHF_cligase-like_sf"/>
</dbReference>
<reference evidence="5 6" key="1">
    <citation type="submission" date="2021-05" db="EMBL/GenBank/DDBJ databases">
        <title>Roseococcus sp. XZZS9, whole genome shotgun sequencing project.</title>
        <authorList>
            <person name="Zhao G."/>
            <person name="Shen L."/>
        </authorList>
    </citation>
    <scope>NUCLEOTIDE SEQUENCE [LARGE SCALE GENOMIC DNA]</scope>
    <source>
        <strain evidence="5 6">XZZS9</strain>
    </source>
</reference>
<dbReference type="RefSeq" id="WP_213672203.1">
    <property type="nucleotide sequence ID" value="NZ_JAHCDA010000005.1"/>
</dbReference>
<dbReference type="EC" id="6.3.3.2" evidence="4"/>
<dbReference type="PANTHER" id="PTHR23407:SF1">
    <property type="entry name" value="5-FORMYLTETRAHYDROFOLATE CYCLO-LIGASE"/>
    <property type="match status" value="1"/>
</dbReference>
<dbReference type="InterPro" id="IPR002698">
    <property type="entry name" value="FTHF_cligase"/>
</dbReference>
<evidence type="ECO:0000313" key="5">
    <source>
        <dbReference type="EMBL" id="MBS7813506.1"/>
    </source>
</evidence>
<dbReference type="EMBL" id="JAHCDA010000005">
    <property type="protein sequence ID" value="MBS7813506.1"/>
    <property type="molecule type" value="Genomic_DNA"/>
</dbReference>
<proteinExistence type="inferred from homology"/>
<dbReference type="NCBIfam" id="TIGR02727">
    <property type="entry name" value="MTHFS_bact"/>
    <property type="match status" value="1"/>
</dbReference>
<comment type="cofactor">
    <cofactor evidence="4">
        <name>Mg(2+)</name>
        <dbReference type="ChEBI" id="CHEBI:18420"/>
    </cofactor>
</comment>
<dbReference type="GO" id="GO:0030272">
    <property type="term" value="F:5-formyltetrahydrofolate cyclo-ligase activity"/>
    <property type="evidence" value="ECO:0007669"/>
    <property type="project" value="UniProtKB-EC"/>
</dbReference>
<protein>
    <recommendedName>
        <fullName evidence="4">5-formyltetrahydrofolate cyclo-ligase</fullName>
        <ecNumber evidence="4">6.3.3.2</ecNumber>
    </recommendedName>
</protein>
<sequence>MTKPPKPPEFHDYASPACFLHEVDPDYLGYAPEPDAQQRRDVARWRKAERERLIALRLAIDPETRRQETARIAEGLDLAIGEVAGRIVSAYWPFRGEPDLRAWLGRIHERGGRCALPVVIEKGRPLVFREWRPGAALARGVWNIPFPAEGAEVAPDVVIAPVVGYDPGCYRLGYGGGFFDRTLAAMAARPLVLGVGSSRAAIPTIFPQPHDIPMDAIVTEQGVLHPARP</sequence>
<keyword evidence="4" id="KW-0460">Magnesium</keyword>
<dbReference type="InterPro" id="IPR037171">
    <property type="entry name" value="NagB/RpiA_transferase-like"/>
</dbReference>
<evidence type="ECO:0000313" key="6">
    <source>
        <dbReference type="Proteomes" id="UP000766336"/>
    </source>
</evidence>
<evidence type="ECO:0000256" key="4">
    <source>
        <dbReference type="RuleBase" id="RU361279"/>
    </source>
</evidence>
<keyword evidence="5" id="KW-0436">Ligase</keyword>
<gene>
    <name evidence="5" type="ORF">KHU32_21375</name>
</gene>
<accession>A0ABS5QJG1</accession>
<comment type="caution">
    <text evidence="5">The sequence shown here is derived from an EMBL/GenBank/DDBJ whole genome shotgun (WGS) entry which is preliminary data.</text>
</comment>
<evidence type="ECO:0000256" key="1">
    <source>
        <dbReference type="ARBA" id="ARBA00010638"/>
    </source>
</evidence>
<evidence type="ECO:0000256" key="3">
    <source>
        <dbReference type="ARBA" id="ARBA00022840"/>
    </source>
</evidence>